<organism evidence="1 2">
    <name type="scientific">Fusarium euwallaceae</name>
    <dbReference type="NCBI Taxonomy" id="1147111"/>
    <lineage>
        <taxon>Eukaryota</taxon>
        <taxon>Fungi</taxon>
        <taxon>Dikarya</taxon>
        <taxon>Ascomycota</taxon>
        <taxon>Pezizomycotina</taxon>
        <taxon>Sordariomycetes</taxon>
        <taxon>Hypocreomycetidae</taxon>
        <taxon>Hypocreales</taxon>
        <taxon>Nectriaceae</taxon>
        <taxon>Fusarium</taxon>
        <taxon>Fusarium solani species complex</taxon>
    </lineage>
</organism>
<reference evidence="1 2" key="1">
    <citation type="submission" date="2017-06" db="EMBL/GenBank/DDBJ databases">
        <title>Comparative genomic analysis of Ambrosia Fusariam Clade fungi.</title>
        <authorList>
            <person name="Stajich J.E."/>
            <person name="Carrillo J."/>
            <person name="Kijimoto T."/>
            <person name="Eskalen A."/>
            <person name="O'Donnell K."/>
            <person name="Kasson M."/>
        </authorList>
    </citation>
    <scope>NUCLEOTIDE SEQUENCE [LARGE SCALE GENOMIC DNA]</scope>
    <source>
        <strain evidence="1 2">UCR1854</strain>
    </source>
</reference>
<evidence type="ECO:0000313" key="2">
    <source>
        <dbReference type="Proteomes" id="UP000287124"/>
    </source>
</evidence>
<comment type="caution">
    <text evidence="1">The sequence shown here is derived from an EMBL/GenBank/DDBJ whole genome shotgun (WGS) entry which is preliminary data.</text>
</comment>
<dbReference type="PANTHER" id="PTHR24148:SF73">
    <property type="entry name" value="HET DOMAIN PROTEIN (AFU_ORTHOLOGUE AFUA_8G01020)"/>
    <property type="match status" value="1"/>
</dbReference>
<dbReference type="AlphaFoldDB" id="A0A430L882"/>
<proteinExistence type="predicted"/>
<protein>
    <submittedName>
        <fullName evidence="1">Uncharacterized protein</fullName>
    </submittedName>
</protein>
<dbReference type="Proteomes" id="UP000287124">
    <property type="component" value="Unassembled WGS sequence"/>
</dbReference>
<dbReference type="PANTHER" id="PTHR24148">
    <property type="entry name" value="ANKYRIN REPEAT DOMAIN-CONTAINING PROTEIN 39 HOMOLOG-RELATED"/>
    <property type="match status" value="1"/>
</dbReference>
<name>A0A430L882_9HYPO</name>
<accession>A0A430L882</accession>
<dbReference type="EMBL" id="MIKF01000342">
    <property type="protein sequence ID" value="RTE71928.1"/>
    <property type="molecule type" value="Genomic_DNA"/>
</dbReference>
<keyword evidence="2" id="KW-1185">Reference proteome</keyword>
<evidence type="ECO:0000313" key="1">
    <source>
        <dbReference type="EMBL" id="RTE71928.1"/>
    </source>
</evidence>
<dbReference type="InterPro" id="IPR052895">
    <property type="entry name" value="HetReg/Transcr_Mod"/>
</dbReference>
<sequence length="295" mass="32480">MALSNWRGNAASCWIPISTTILVVIILGKSTFRWELLEQLVASASGGMLPAACFYPPEGGEAELIGGRPGVGYVMNQALVRYFSHTDEGEPAMELYELPGACHSLASSNIKDKVYAFLGMAKNRQQLGITPQYSLPDREVYIDTAARILNNAKSLHLLSDVLPRKALDLPSWVLDWPSHNFDGGSTVDTSTTRDEGQYQADRHQSAQVRVNDDDIEFTTPGIIFDQLCLILPADNYGQHNLTYPGVAESSSTAEGTFYTLIGNVQTVLESECERMGVSAYPDTTARRRHFGGHWF</sequence>
<gene>
    <name evidence="1" type="ORF">BHE90_013665</name>
</gene>